<evidence type="ECO:0000313" key="11">
    <source>
        <dbReference type="EMBL" id="MBL6445839.1"/>
    </source>
</evidence>
<evidence type="ECO:0000256" key="2">
    <source>
        <dbReference type="ARBA" id="ARBA00008017"/>
    </source>
</evidence>
<feature type="transmembrane region" description="Helical" evidence="7">
    <location>
        <begin position="22"/>
        <end position="43"/>
    </location>
</feature>
<dbReference type="InterPro" id="IPR049142">
    <property type="entry name" value="MS_channel_1st"/>
</dbReference>
<evidence type="ECO:0000256" key="4">
    <source>
        <dbReference type="ARBA" id="ARBA00022692"/>
    </source>
</evidence>
<keyword evidence="5 7" id="KW-1133">Transmembrane helix</keyword>
<evidence type="ECO:0000256" key="3">
    <source>
        <dbReference type="ARBA" id="ARBA00022475"/>
    </source>
</evidence>
<comment type="caution">
    <text evidence="11">The sequence shown here is derived from an EMBL/GenBank/DDBJ whole genome shotgun (WGS) entry which is preliminary data.</text>
</comment>
<dbReference type="InterPro" id="IPR010920">
    <property type="entry name" value="LSM_dom_sf"/>
</dbReference>
<dbReference type="GO" id="GO:0005886">
    <property type="term" value="C:plasma membrane"/>
    <property type="evidence" value="ECO:0007669"/>
    <property type="project" value="UniProtKB-SubCell"/>
</dbReference>
<evidence type="ECO:0000256" key="5">
    <source>
        <dbReference type="ARBA" id="ARBA00022989"/>
    </source>
</evidence>
<dbReference type="Gene3D" id="1.10.287.1260">
    <property type="match status" value="1"/>
</dbReference>
<dbReference type="SUPFAM" id="SSF82861">
    <property type="entry name" value="Mechanosensitive channel protein MscS (YggB), transmembrane region"/>
    <property type="match status" value="1"/>
</dbReference>
<dbReference type="AlphaFoldDB" id="A0A937FU36"/>
<dbReference type="InterPro" id="IPR045275">
    <property type="entry name" value="MscS_archaea/bacteria_type"/>
</dbReference>
<feature type="transmembrane region" description="Helical" evidence="7">
    <location>
        <begin position="94"/>
        <end position="112"/>
    </location>
</feature>
<proteinExistence type="inferred from homology"/>
<dbReference type="Gene3D" id="3.30.70.100">
    <property type="match status" value="1"/>
</dbReference>
<dbReference type="InterPro" id="IPR011066">
    <property type="entry name" value="MscS_channel_C_sf"/>
</dbReference>
<dbReference type="Pfam" id="PF21088">
    <property type="entry name" value="MS_channel_1st"/>
    <property type="match status" value="1"/>
</dbReference>
<dbReference type="RefSeq" id="WP_202855388.1">
    <property type="nucleotide sequence ID" value="NZ_JAEUGD010000019.1"/>
</dbReference>
<dbReference type="SUPFAM" id="SSF82689">
    <property type="entry name" value="Mechanosensitive channel protein MscS (YggB), C-terminal domain"/>
    <property type="match status" value="1"/>
</dbReference>
<keyword evidence="12" id="KW-1185">Reference proteome</keyword>
<comment type="subcellular location">
    <subcellularLocation>
        <location evidence="1">Cell membrane</location>
        <topology evidence="1">Multi-pass membrane protein</topology>
    </subcellularLocation>
</comment>
<dbReference type="InterPro" id="IPR006685">
    <property type="entry name" value="MscS_channel_2nd"/>
</dbReference>
<evidence type="ECO:0000313" key="12">
    <source>
        <dbReference type="Proteomes" id="UP000614216"/>
    </source>
</evidence>
<evidence type="ECO:0000259" key="10">
    <source>
        <dbReference type="Pfam" id="PF21088"/>
    </source>
</evidence>
<organism evidence="11 12">
    <name type="scientific">Fulvivirga marina</name>
    <dbReference type="NCBI Taxonomy" id="2494733"/>
    <lineage>
        <taxon>Bacteria</taxon>
        <taxon>Pseudomonadati</taxon>
        <taxon>Bacteroidota</taxon>
        <taxon>Cytophagia</taxon>
        <taxon>Cytophagales</taxon>
        <taxon>Fulvivirgaceae</taxon>
        <taxon>Fulvivirga</taxon>
    </lineage>
</organism>
<accession>A0A937FU36</accession>
<gene>
    <name evidence="11" type="ORF">JMN32_05945</name>
</gene>
<sequence>MFNEITNASEIVLDKLKGWLEALIVMLPNLVIAILVVIVAYIISKIVSNILSRVLHRLMQNESVITLIRSITSFIIVIVGLMIALGVLNLDKTVTSVLAGVGVIGLALGFAFQDAASNLISGVIMAVQSPINVGDIIKSNDIFGTVKEIGLRATIIYDPQGQDVVIPNRLIFQNLYTHYTINGNRRIDLECGISYGDDLDKVEEISINAIKKIPYLQSGRKVEFFYQGFGDSSINFVIRYWVNFKRQPDFLQAQSDGIKNLKKAYDQNGITIPFPIRTLDFGIKGGEKLSEVLKKN</sequence>
<protein>
    <submittedName>
        <fullName evidence="11">Mechanosensitive ion channel</fullName>
    </submittedName>
</protein>
<dbReference type="InterPro" id="IPR049278">
    <property type="entry name" value="MS_channel_C"/>
</dbReference>
<comment type="similarity">
    <text evidence="2">Belongs to the MscS (TC 1.A.23) family.</text>
</comment>
<feature type="domain" description="Mechanosensitive ion channel MscS" evidence="8">
    <location>
        <begin position="115"/>
        <end position="175"/>
    </location>
</feature>
<feature type="transmembrane region" description="Helical" evidence="7">
    <location>
        <begin position="64"/>
        <end position="88"/>
    </location>
</feature>
<keyword evidence="4 7" id="KW-0812">Transmembrane</keyword>
<dbReference type="Proteomes" id="UP000614216">
    <property type="component" value="Unassembled WGS sequence"/>
</dbReference>
<evidence type="ECO:0000256" key="1">
    <source>
        <dbReference type="ARBA" id="ARBA00004651"/>
    </source>
</evidence>
<dbReference type="EMBL" id="JAEUGD010000019">
    <property type="protein sequence ID" value="MBL6445839.1"/>
    <property type="molecule type" value="Genomic_DNA"/>
</dbReference>
<dbReference type="GO" id="GO:0008381">
    <property type="term" value="F:mechanosensitive monoatomic ion channel activity"/>
    <property type="evidence" value="ECO:0007669"/>
    <property type="project" value="InterPro"/>
</dbReference>
<dbReference type="Pfam" id="PF00924">
    <property type="entry name" value="MS_channel_2nd"/>
    <property type="match status" value="1"/>
</dbReference>
<evidence type="ECO:0000256" key="7">
    <source>
        <dbReference type="SAM" id="Phobius"/>
    </source>
</evidence>
<dbReference type="Pfam" id="PF21082">
    <property type="entry name" value="MS_channel_3rd"/>
    <property type="match status" value="1"/>
</dbReference>
<dbReference type="Gene3D" id="2.30.30.60">
    <property type="match status" value="1"/>
</dbReference>
<dbReference type="PANTHER" id="PTHR30221:SF1">
    <property type="entry name" value="SMALL-CONDUCTANCE MECHANOSENSITIVE CHANNEL"/>
    <property type="match status" value="1"/>
</dbReference>
<name>A0A937FU36_9BACT</name>
<feature type="domain" description="Mechanosensitive ion channel MscS C-terminal" evidence="9">
    <location>
        <begin position="188"/>
        <end position="272"/>
    </location>
</feature>
<dbReference type="SUPFAM" id="SSF50182">
    <property type="entry name" value="Sm-like ribonucleoproteins"/>
    <property type="match status" value="1"/>
</dbReference>
<keyword evidence="6 7" id="KW-0472">Membrane</keyword>
<evidence type="ECO:0000259" key="8">
    <source>
        <dbReference type="Pfam" id="PF00924"/>
    </source>
</evidence>
<dbReference type="InterPro" id="IPR011014">
    <property type="entry name" value="MscS_channel_TM-2"/>
</dbReference>
<dbReference type="InterPro" id="IPR023408">
    <property type="entry name" value="MscS_beta-dom_sf"/>
</dbReference>
<dbReference type="Pfam" id="PF05552">
    <property type="entry name" value="MS_channel_1st_1"/>
    <property type="match status" value="1"/>
</dbReference>
<evidence type="ECO:0000259" key="9">
    <source>
        <dbReference type="Pfam" id="PF21082"/>
    </source>
</evidence>
<dbReference type="InterPro" id="IPR008910">
    <property type="entry name" value="MSC_TM_helix"/>
</dbReference>
<evidence type="ECO:0000256" key="6">
    <source>
        <dbReference type="ARBA" id="ARBA00023136"/>
    </source>
</evidence>
<dbReference type="PANTHER" id="PTHR30221">
    <property type="entry name" value="SMALL-CONDUCTANCE MECHANOSENSITIVE CHANNEL"/>
    <property type="match status" value="1"/>
</dbReference>
<feature type="domain" description="Mechanosensitive ion channel transmembrane helices 2/3" evidence="10">
    <location>
        <begin position="71"/>
        <end position="113"/>
    </location>
</feature>
<keyword evidence="3" id="KW-1003">Cell membrane</keyword>
<reference evidence="11" key="1">
    <citation type="submission" date="2021-01" db="EMBL/GenBank/DDBJ databases">
        <title>Fulvivirga kasyanovii gen. nov., sp nov., a novel member of the phylum Bacteroidetes isolated from seawater in a mussel farm.</title>
        <authorList>
            <person name="Zhao L.-H."/>
            <person name="Wang Z.-J."/>
        </authorList>
    </citation>
    <scope>NUCLEOTIDE SEQUENCE</scope>
    <source>
        <strain evidence="11">29W222</strain>
    </source>
</reference>